<sequence>MCAASTSRFSTGLQFSRKDLQSENTNDSVGGHAAGIEIPLLSEEEHLARKATALRRSIAETLQPRLDVVDDALRSVHRQLSVLRQCLPSHAFIAFRENCDVLRRQLQLFEELTVQRLLKEAAEKAVAIGACEASHVARWKKSNQWPAVSNFVELQLYLSLKPVRLSPSAMEMAGTNNAAAATTSAIQKQLAILWCEWQDSFQRHSFLCRFYSLKDVLYGWGRGWRMGPPCTGEDDSSRADRRSRGSEAANSSAVTARCLWEKWESLSANDRLMSFAYLCSLHLTEPIVSTLEQALVTEFADVWSVVTATL</sequence>
<comment type="caution">
    <text evidence="1">The sequence shown here is derived from an EMBL/GenBank/DDBJ whole genome shotgun (WGS) entry which is preliminary data.</text>
</comment>
<dbReference type="EMBL" id="LGTL01000006">
    <property type="protein sequence ID" value="KPA81514.1"/>
    <property type="molecule type" value="Genomic_DNA"/>
</dbReference>
<gene>
    <name evidence="1" type="ORF">ABB37_03865</name>
</gene>
<accession>A0A0N0DWA6</accession>
<dbReference type="RefSeq" id="XP_015659953.1">
    <property type="nucleotide sequence ID" value="XM_015801333.1"/>
</dbReference>
<dbReference type="Proteomes" id="UP000037923">
    <property type="component" value="Unassembled WGS sequence"/>
</dbReference>
<proteinExistence type="predicted"/>
<dbReference type="GeneID" id="26904156"/>
<name>A0A0N0DWA6_LEPPY</name>
<evidence type="ECO:0000313" key="1">
    <source>
        <dbReference type="EMBL" id="KPA81514.1"/>
    </source>
</evidence>
<dbReference type="AlphaFoldDB" id="A0A0N0DWA6"/>
<protein>
    <submittedName>
        <fullName evidence="1">Uncharacterized protein</fullName>
    </submittedName>
</protein>
<keyword evidence="2" id="KW-1185">Reference proteome</keyword>
<organism evidence="1 2">
    <name type="scientific">Leptomonas pyrrhocoris</name>
    <name type="common">Firebug parasite</name>
    <dbReference type="NCBI Taxonomy" id="157538"/>
    <lineage>
        <taxon>Eukaryota</taxon>
        <taxon>Discoba</taxon>
        <taxon>Euglenozoa</taxon>
        <taxon>Kinetoplastea</taxon>
        <taxon>Metakinetoplastina</taxon>
        <taxon>Trypanosomatida</taxon>
        <taxon>Trypanosomatidae</taxon>
        <taxon>Leishmaniinae</taxon>
        <taxon>Leptomonas</taxon>
    </lineage>
</organism>
<dbReference type="VEuPathDB" id="TriTrypDB:LpyrH10_06_2350"/>
<reference evidence="1 2" key="1">
    <citation type="submission" date="2015-07" db="EMBL/GenBank/DDBJ databases">
        <title>High-quality genome of monoxenous trypanosomatid Leptomonas pyrrhocoris.</title>
        <authorList>
            <person name="Flegontov P."/>
            <person name="Butenko A."/>
            <person name="Firsov S."/>
            <person name="Vlcek C."/>
            <person name="Logacheva M.D."/>
            <person name="Field M."/>
            <person name="Filatov D."/>
            <person name="Flegontova O."/>
            <person name="Gerasimov E."/>
            <person name="Jackson A.P."/>
            <person name="Kelly S."/>
            <person name="Opperdoes F."/>
            <person name="O'Reilly A."/>
            <person name="Votypka J."/>
            <person name="Yurchenko V."/>
            <person name="Lukes J."/>
        </authorList>
    </citation>
    <scope>NUCLEOTIDE SEQUENCE [LARGE SCALE GENOMIC DNA]</scope>
    <source>
        <strain evidence="1">H10</strain>
    </source>
</reference>
<dbReference type="OrthoDB" id="260482at2759"/>
<evidence type="ECO:0000313" key="2">
    <source>
        <dbReference type="Proteomes" id="UP000037923"/>
    </source>
</evidence>
<dbReference type="OMA" id="KSNQWPA"/>